<dbReference type="Proteomes" id="UP000077096">
    <property type="component" value="Chromosome"/>
</dbReference>
<accession>A0A172T293</accession>
<dbReference type="AlphaFoldDB" id="A0A172T293"/>
<proteinExistence type="predicted"/>
<keyword evidence="1" id="KW-0472">Membrane</keyword>
<gene>
    <name evidence="2" type="ORF">JM64_03180</name>
</gene>
<sequence length="90" mass="10427">MIYIEILSAIIVLLILVAIVLSTIPMQRNMLEEALRQEKAQLKAENIFWETIDDTVLKNLPDTFSINYQVEVDGNKYIVTISAEKFQRQK</sequence>
<keyword evidence="1" id="KW-0812">Transmembrane</keyword>
<dbReference type="EMBL" id="CP011393">
    <property type="protein sequence ID" value="ANE41107.1"/>
    <property type="molecule type" value="Genomic_DNA"/>
</dbReference>
<feature type="transmembrane region" description="Helical" evidence="1">
    <location>
        <begin position="6"/>
        <end position="26"/>
    </location>
</feature>
<dbReference type="KEGG" id="fng:JM64_03180"/>
<name>A0A172T293_FERPE</name>
<evidence type="ECO:0000313" key="2">
    <source>
        <dbReference type="EMBL" id="ANE41107.1"/>
    </source>
</evidence>
<dbReference type="OrthoDB" id="47344at2"/>
<dbReference type="PATRIC" id="fig|93466.3.peg.689"/>
<keyword evidence="1" id="KW-1133">Transmembrane helix</keyword>
<evidence type="ECO:0000313" key="3">
    <source>
        <dbReference type="Proteomes" id="UP000077096"/>
    </source>
</evidence>
<protein>
    <submittedName>
        <fullName evidence="2">Uncharacterized protein</fullName>
    </submittedName>
</protein>
<organism evidence="2 3">
    <name type="scientific">Fervidobacterium pennivorans</name>
    <dbReference type="NCBI Taxonomy" id="93466"/>
    <lineage>
        <taxon>Bacteria</taxon>
        <taxon>Thermotogati</taxon>
        <taxon>Thermotogota</taxon>
        <taxon>Thermotogae</taxon>
        <taxon>Thermotogales</taxon>
        <taxon>Fervidobacteriaceae</taxon>
        <taxon>Fervidobacterium</taxon>
    </lineage>
</organism>
<reference evidence="2 3" key="1">
    <citation type="submission" date="2014-08" db="EMBL/GenBank/DDBJ databases">
        <title>Fervidobacterium pennivorans DYC genome.</title>
        <authorList>
            <person name="Wushke S."/>
        </authorList>
    </citation>
    <scope>NUCLEOTIDE SEQUENCE [LARGE SCALE GENOMIC DNA]</scope>
    <source>
        <strain evidence="2 3">DYC</strain>
    </source>
</reference>
<evidence type="ECO:0000256" key="1">
    <source>
        <dbReference type="SAM" id="Phobius"/>
    </source>
</evidence>